<keyword evidence="1" id="KW-0732">Signal</keyword>
<evidence type="ECO:0008006" key="4">
    <source>
        <dbReference type="Google" id="ProtNLM"/>
    </source>
</evidence>
<feature type="signal peptide" evidence="1">
    <location>
        <begin position="1"/>
        <end position="24"/>
    </location>
</feature>
<proteinExistence type="predicted"/>
<comment type="caution">
    <text evidence="2">The sequence shown here is derived from an EMBL/GenBank/DDBJ whole genome shotgun (WGS) entry which is preliminary data.</text>
</comment>
<evidence type="ECO:0000313" key="2">
    <source>
        <dbReference type="EMBL" id="NDY43557.1"/>
    </source>
</evidence>
<dbReference type="EMBL" id="JAAGRR010000208">
    <property type="protein sequence ID" value="NDY43557.1"/>
    <property type="molecule type" value="Genomic_DNA"/>
</dbReference>
<dbReference type="Gene3D" id="3.40.250.10">
    <property type="entry name" value="Rhodanese-like domain"/>
    <property type="match status" value="1"/>
</dbReference>
<reference evidence="2 3" key="1">
    <citation type="submission" date="2020-02" db="EMBL/GenBank/DDBJ databases">
        <title>Comparative genomics of sulfur disproportionating microorganisms.</title>
        <authorList>
            <person name="Ward L.M."/>
            <person name="Bertran E."/>
            <person name="Johnston D.T."/>
        </authorList>
    </citation>
    <scope>NUCLEOTIDE SEQUENCE [LARGE SCALE GENOMIC DNA]</scope>
    <source>
        <strain evidence="2 3">DSM 100025</strain>
    </source>
</reference>
<evidence type="ECO:0000256" key="1">
    <source>
        <dbReference type="SAM" id="SignalP"/>
    </source>
</evidence>
<dbReference type="Proteomes" id="UP000469346">
    <property type="component" value="Unassembled WGS sequence"/>
</dbReference>
<gene>
    <name evidence="2" type="ORF">G3N55_12000</name>
</gene>
<evidence type="ECO:0000313" key="3">
    <source>
        <dbReference type="Proteomes" id="UP000469346"/>
    </source>
</evidence>
<keyword evidence="3" id="KW-1185">Reference proteome</keyword>
<protein>
    <recommendedName>
        <fullName evidence="4">Sulfurtransferase</fullName>
    </recommendedName>
</protein>
<dbReference type="InterPro" id="IPR036873">
    <property type="entry name" value="Rhodanese-like_dom_sf"/>
</dbReference>
<dbReference type="SUPFAM" id="SSF52821">
    <property type="entry name" value="Rhodanese/Cell cycle control phosphatase"/>
    <property type="match status" value="1"/>
</dbReference>
<feature type="chain" id="PRO_5027011240" description="Sulfurtransferase" evidence="1">
    <location>
        <begin position="25"/>
        <end position="248"/>
    </location>
</feature>
<accession>A0A6N9TVV6</accession>
<name>A0A6N9TVV6_DISTH</name>
<sequence>MGKRTGTLAMGALVVLAWAGAALAVELPAPTGPEHVFHPMEVTVGGATYFIPDPAYNVWPGPGGVVIDWTAGGTVVYSAPYEAAAELLRQDGVYLVDVRTKAEWVWVGHPGPNKKGEGAWLEGKVFNISSAVCTYDSTSGTYQIVPNKFFTKDLIRTFDELGIVDPTLITMCRSGHRSVAAGGELQEPSSVRAAKKIEALGAYRVLNMLTGFEGGADEFGYRTLPEGWKNLGLPYNNSGAGAYYHPGQ</sequence>
<organism evidence="2 3">
    <name type="scientific">Dissulfurirhabdus thermomarina</name>
    <dbReference type="NCBI Taxonomy" id="1765737"/>
    <lineage>
        <taxon>Bacteria</taxon>
        <taxon>Deltaproteobacteria</taxon>
        <taxon>Dissulfurirhabdaceae</taxon>
        <taxon>Dissulfurirhabdus</taxon>
    </lineage>
</organism>
<dbReference type="AlphaFoldDB" id="A0A6N9TVV6"/>
<dbReference type="RefSeq" id="WP_163299890.1">
    <property type="nucleotide sequence ID" value="NZ_JAAGRR010000208.1"/>
</dbReference>